<comment type="caution">
    <text evidence="2">The sequence shown here is derived from an EMBL/GenBank/DDBJ whole genome shotgun (WGS) entry which is preliminary data.</text>
</comment>
<proteinExistence type="predicted"/>
<keyword evidence="3" id="KW-1185">Reference proteome</keyword>
<evidence type="ECO:0000313" key="3">
    <source>
        <dbReference type="Proteomes" id="UP000299102"/>
    </source>
</evidence>
<dbReference type="AlphaFoldDB" id="A0A4C1TJL2"/>
<protein>
    <submittedName>
        <fullName evidence="2">Uncharacterized protein</fullName>
    </submittedName>
</protein>
<organism evidence="2 3">
    <name type="scientific">Eumeta variegata</name>
    <name type="common">Bagworm moth</name>
    <name type="synonym">Eumeta japonica</name>
    <dbReference type="NCBI Taxonomy" id="151549"/>
    <lineage>
        <taxon>Eukaryota</taxon>
        <taxon>Metazoa</taxon>
        <taxon>Ecdysozoa</taxon>
        <taxon>Arthropoda</taxon>
        <taxon>Hexapoda</taxon>
        <taxon>Insecta</taxon>
        <taxon>Pterygota</taxon>
        <taxon>Neoptera</taxon>
        <taxon>Endopterygota</taxon>
        <taxon>Lepidoptera</taxon>
        <taxon>Glossata</taxon>
        <taxon>Ditrysia</taxon>
        <taxon>Tineoidea</taxon>
        <taxon>Psychidae</taxon>
        <taxon>Oiketicinae</taxon>
        <taxon>Eumeta</taxon>
    </lineage>
</organism>
<sequence length="141" mass="15205">MAGYGRSNVAAATPATSGFDLRQAVRNGIVTGDEFVIINNHNIPPPFCWYCKQCLSYAQKKYLESTGILGGDCEHLHTLTTGLSSPRSESRSASAMAYAGTGSRFFTRILAAWRRLRHDPAPAGTHSRTADGARRGRSAST</sequence>
<dbReference type="Proteomes" id="UP000299102">
    <property type="component" value="Unassembled WGS sequence"/>
</dbReference>
<name>A0A4C1TJL2_EUMVA</name>
<feature type="region of interest" description="Disordered" evidence="1">
    <location>
        <begin position="120"/>
        <end position="141"/>
    </location>
</feature>
<gene>
    <name evidence="2" type="ORF">EVAR_8003_1</name>
</gene>
<evidence type="ECO:0000256" key="1">
    <source>
        <dbReference type="SAM" id="MobiDB-lite"/>
    </source>
</evidence>
<reference evidence="2 3" key="1">
    <citation type="journal article" date="2019" name="Commun. Biol.">
        <title>The bagworm genome reveals a unique fibroin gene that provides high tensile strength.</title>
        <authorList>
            <person name="Kono N."/>
            <person name="Nakamura H."/>
            <person name="Ohtoshi R."/>
            <person name="Tomita M."/>
            <person name="Numata K."/>
            <person name="Arakawa K."/>
        </authorList>
    </citation>
    <scope>NUCLEOTIDE SEQUENCE [LARGE SCALE GENOMIC DNA]</scope>
</reference>
<evidence type="ECO:0000313" key="2">
    <source>
        <dbReference type="EMBL" id="GBP13780.1"/>
    </source>
</evidence>
<dbReference type="EMBL" id="BGZK01000059">
    <property type="protein sequence ID" value="GBP13780.1"/>
    <property type="molecule type" value="Genomic_DNA"/>
</dbReference>
<accession>A0A4C1TJL2</accession>